<dbReference type="GO" id="GO:0005576">
    <property type="term" value="C:extracellular region"/>
    <property type="evidence" value="ECO:0007669"/>
    <property type="project" value="UniProtKB-SubCell"/>
</dbReference>
<feature type="region of interest" description="Disordered" evidence="12">
    <location>
        <begin position="186"/>
        <end position="208"/>
    </location>
</feature>
<keyword evidence="7 11" id="KW-0378">Hydrolase</keyword>
<dbReference type="OrthoDB" id="409122at2759"/>
<dbReference type="SUPFAM" id="SSF54897">
    <property type="entry name" value="Protease propeptides/inhibitors"/>
    <property type="match status" value="1"/>
</dbReference>
<evidence type="ECO:0000256" key="13">
    <source>
        <dbReference type="SAM" id="SignalP"/>
    </source>
</evidence>
<dbReference type="AlphaFoldDB" id="A0A316U472"/>
<evidence type="ECO:0000313" key="16">
    <source>
        <dbReference type="Proteomes" id="UP000245942"/>
    </source>
</evidence>
<dbReference type="Pfam" id="PF00082">
    <property type="entry name" value="Peptidase_S8"/>
    <property type="match status" value="1"/>
</dbReference>
<comment type="subcellular location">
    <subcellularLocation>
        <location evidence="3">Secreted</location>
        <location evidence="3">Extracellular space</location>
    </subcellularLocation>
</comment>
<dbReference type="SMART" id="SM00944">
    <property type="entry name" value="Pro-kuma_activ"/>
    <property type="match status" value="1"/>
</dbReference>
<dbReference type="PANTHER" id="PTHR14218">
    <property type="entry name" value="PROTEASE S8 TRIPEPTIDYL PEPTIDASE I CLN2"/>
    <property type="match status" value="1"/>
</dbReference>
<keyword evidence="6 11" id="KW-0479">Metal-binding</keyword>
<dbReference type="GO" id="GO:0006508">
    <property type="term" value="P:proteolysis"/>
    <property type="evidence" value="ECO:0007669"/>
    <property type="project" value="UniProtKB-KW"/>
</dbReference>
<accession>A0A316U472</accession>
<protein>
    <recommendedName>
        <fullName evidence="4">tripeptidyl-peptidase II</fullName>
        <ecNumber evidence="4">3.4.14.10</ecNumber>
    </recommendedName>
</protein>
<proteinExistence type="predicted"/>
<dbReference type="EMBL" id="KZ819329">
    <property type="protein sequence ID" value="PWN20037.1"/>
    <property type="molecule type" value="Genomic_DNA"/>
</dbReference>
<evidence type="ECO:0000256" key="11">
    <source>
        <dbReference type="PROSITE-ProRule" id="PRU01032"/>
    </source>
</evidence>
<feature type="active site" description="Charge relay system" evidence="11">
    <location>
        <position position="526"/>
    </location>
</feature>
<feature type="signal peptide" evidence="13">
    <location>
        <begin position="1"/>
        <end position="27"/>
    </location>
</feature>
<dbReference type="RefSeq" id="XP_025347197.1">
    <property type="nucleotide sequence ID" value="XM_025489792.1"/>
</dbReference>
<dbReference type="PROSITE" id="PS00138">
    <property type="entry name" value="SUBTILASE_SER"/>
    <property type="match status" value="1"/>
</dbReference>
<comment type="catalytic activity">
    <reaction evidence="1">
        <text>Release of an N-terminal tripeptide from a polypeptide.</text>
        <dbReference type="EC" id="3.4.14.10"/>
    </reaction>
</comment>
<dbReference type="CDD" id="cd04056">
    <property type="entry name" value="Peptidases_S53"/>
    <property type="match status" value="1"/>
</dbReference>
<evidence type="ECO:0000256" key="9">
    <source>
        <dbReference type="ARBA" id="ARBA00022837"/>
    </source>
</evidence>
<dbReference type="GO" id="GO:0004252">
    <property type="term" value="F:serine-type endopeptidase activity"/>
    <property type="evidence" value="ECO:0007669"/>
    <property type="project" value="UniProtKB-UniRule"/>
</dbReference>
<dbReference type="InterPro" id="IPR036852">
    <property type="entry name" value="Peptidase_S8/S53_dom_sf"/>
</dbReference>
<organism evidence="15 16">
    <name type="scientific">Pseudomicrostroma glucosiphilum</name>
    <dbReference type="NCBI Taxonomy" id="1684307"/>
    <lineage>
        <taxon>Eukaryota</taxon>
        <taxon>Fungi</taxon>
        <taxon>Dikarya</taxon>
        <taxon>Basidiomycota</taxon>
        <taxon>Ustilaginomycotina</taxon>
        <taxon>Exobasidiomycetes</taxon>
        <taxon>Microstromatales</taxon>
        <taxon>Microstromatales incertae sedis</taxon>
        <taxon>Pseudomicrostroma</taxon>
    </lineage>
</organism>
<sequence length="607" mass="64964">MTPSLLTLRAMLVASLVLISGITFAIAAQGPSVHHASQAALGEWTDIGPAKDSDILNFLIYLKSGDEQGLDSKMDEIVQSNGQQKWLSFDELKAYVQPKPEIRSLIKKTLKEGGAKKYSFGGLGNTVAVQARVDGASKMLKTKFRLFTKEAKDKPLVRAYNYTIPAALLPHVIGLTPLLNFQEKPRRSGQPLAARGHPALPMEDSADDWSRPRDLMYARSSELLPRIGAAPSNQSAQQLCHHAATPACLRQLYGVDDFEGKADDPSIALVLFGPEGTNQKDVELFMNKYRPGVPYDLKLAFGEGLENFPPAEGEFAELTLDIQTAAGIASPIPLRGYVLPASDNTDIAFTSFFDYFINLPDSERPGVASYSFGTEETTEATSSLRIGCQSAKHLTALGTTIFVASGDWGVFGSVKGGSPGISCPPFLPTWPSGCQYVVSVGATAGLQDETAVNEKQHDFWGGGGFSNVFPTPDYQKEAVGSYIESLDGAEDGNYNATGRAYPDISAIGYMVPTIHAGRLGAQLGTSASSPSAAAIFALLNSARKAAGLGTIGWANPTLYKHPELFVDVTKGKAAGCTDDEGTEHSLPTRPGWDAATGWGSLRFDKRE</sequence>
<dbReference type="Proteomes" id="UP000245942">
    <property type="component" value="Unassembled WGS sequence"/>
</dbReference>
<dbReference type="InterPro" id="IPR050819">
    <property type="entry name" value="Tripeptidyl-peptidase_I"/>
</dbReference>
<evidence type="ECO:0000256" key="6">
    <source>
        <dbReference type="ARBA" id="ARBA00022723"/>
    </source>
</evidence>
<dbReference type="Pfam" id="PF09286">
    <property type="entry name" value="Pro-kuma_activ"/>
    <property type="match status" value="1"/>
</dbReference>
<feature type="active site" description="Charge relay system" evidence="11">
    <location>
        <position position="317"/>
    </location>
</feature>
<comment type="cofactor">
    <cofactor evidence="11">
        <name>Ca(2+)</name>
        <dbReference type="ChEBI" id="CHEBI:29108"/>
    </cofactor>
    <text evidence="11">Binds 1 Ca(2+) ion per subunit.</text>
</comment>
<evidence type="ECO:0000256" key="8">
    <source>
        <dbReference type="ARBA" id="ARBA00022825"/>
    </source>
</evidence>
<dbReference type="InterPro" id="IPR015366">
    <property type="entry name" value="S53_propep"/>
</dbReference>
<comment type="function">
    <text evidence="2">Secreted tripeptidyl-peptidase which degrades proteins at acidic pHs and is involved in virulence.</text>
</comment>
<dbReference type="SUPFAM" id="SSF52743">
    <property type="entry name" value="Subtilisin-like"/>
    <property type="match status" value="1"/>
</dbReference>
<evidence type="ECO:0000256" key="10">
    <source>
        <dbReference type="ARBA" id="ARBA00023145"/>
    </source>
</evidence>
<feature type="binding site" evidence="11">
    <location>
        <position position="591"/>
    </location>
    <ligand>
        <name>Ca(2+)</name>
        <dbReference type="ChEBI" id="CHEBI:29108"/>
    </ligand>
</feature>
<dbReference type="InterPro" id="IPR030400">
    <property type="entry name" value="Sedolisin_dom"/>
</dbReference>
<evidence type="ECO:0000256" key="12">
    <source>
        <dbReference type="SAM" id="MobiDB-lite"/>
    </source>
</evidence>
<feature type="chain" id="PRO_5016399304" description="tripeptidyl-peptidase II" evidence="13">
    <location>
        <begin position="28"/>
        <end position="607"/>
    </location>
</feature>
<keyword evidence="8 11" id="KW-0720">Serine protease</keyword>
<feature type="binding site" evidence="11">
    <location>
        <position position="568"/>
    </location>
    <ligand>
        <name>Ca(2+)</name>
        <dbReference type="ChEBI" id="CHEBI:29108"/>
    </ligand>
</feature>
<evidence type="ECO:0000256" key="5">
    <source>
        <dbReference type="ARBA" id="ARBA00022670"/>
    </source>
</evidence>
<reference evidence="15 16" key="1">
    <citation type="journal article" date="2018" name="Mol. Biol. Evol.">
        <title>Broad Genomic Sampling Reveals a Smut Pathogenic Ancestry of the Fungal Clade Ustilaginomycotina.</title>
        <authorList>
            <person name="Kijpornyongpan T."/>
            <person name="Mondo S.J."/>
            <person name="Barry K."/>
            <person name="Sandor L."/>
            <person name="Lee J."/>
            <person name="Lipzen A."/>
            <person name="Pangilinan J."/>
            <person name="LaButti K."/>
            <person name="Hainaut M."/>
            <person name="Henrissat B."/>
            <person name="Grigoriev I.V."/>
            <person name="Spatafora J.W."/>
            <person name="Aime M.C."/>
        </authorList>
    </citation>
    <scope>NUCLEOTIDE SEQUENCE [LARGE SCALE GENOMIC DNA]</scope>
    <source>
        <strain evidence="15 16">MCA 4718</strain>
    </source>
</reference>
<keyword evidence="16" id="KW-1185">Reference proteome</keyword>
<evidence type="ECO:0000256" key="7">
    <source>
        <dbReference type="ARBA" id="ARBA00022801"/>
    </source>
</evidence>
<feature type="domain" description="Peptidase S53" evidence="14">
    <location>
        <begin position="243"/>
        <end position="607"/>
    </location>
</feature>
<dbReference type="InterPro" id="IPR023828">
    <property type="entry name" value="Peptidase_S8_Ser-AS"/>
</dbReference>
<evidence type="ECO:0000256" key="4">
    <source>
        <dbReference type="ARBA" id="ARBA00012462"/>
    </source>
</evidence>
<dbReference type="InterPro" id="IPR000209">
    <property type="entry name" value="Peptidase_S8/S53_dom"/>
</dbReference>
<evidence type="ECO:0000256" key="1">
    <source>
        <dbReference type="ARBA" id="ARBA00001910"/>
    </source>
</evidence>
<name>A0A316U472_9BASI</name>
<keyword evidence="10" id="KW-0865">Zymogen</keyword>
<gene>
    <name evidence="15" type="ORF">BCV69DRAFT_217093</name>
</gene>
<dbReference type="CDD" id="cd11377">
    <property type="entry name" value="Pro-peptidase_S53"/>
    <property type="match status" value="1"/>
</dbReference>
<keyword evidence="13" id="KW-0732">Signal</keyword>
<dbReference type="Gene3D" id="3.40.50.200">
    <property type="entry name" value="Peptidase S8/S53 domain"/>
    <property type="match status" value="1"/>
</dbReference>
<keyword evidence="5 11" id="KW-0645">Protease</keyword>
<evidence type="ECO:0000313" key="15">
    <source>
        <dbReference type="EMBL" id="PWN20037.1"/>
    </source>
</evidence>
<dbReference type="GO" id="GO:0046872">
    <property type="term" value="F:metal ion binding"/>
    <property type="evidence" value="ECO:0007669"/>
    <property type="project" value="UniProtKB-UniRule"/>
</dbReference>
<dbReference type="PROSITE" id="PS51695">
    <property type="entry name" value="SEDOLISIN"/>
    <property type="match status" value="1"/>
</dbReference>
<dbReference type="PANTHER" id="PTHR14218:SF39">
    <property type="entry name" value="PEPTIDASE S53 DOMAIN-CONTAINING PROTEIN"/>
    <property type="match status" value="1"/>
</dbReference>
<dbReference type="STRING" id="1684307.A0A316U472"/>
<feature type="binding site" evidence="11">
    <location>
        <position position="593"/>
    </location>
    <ligand>
        <name>Ca(2+)</name>
        <dbReference type="ChEBI" id="CHEBI:29108"/>
    </ligand>
</feature>
<evidence type="ECO:0000256" key="2">
    <source>
        <dbReference type="ARBA" id="ARBA00002451"/>
    </source>
</evidence>
<dbReference type="GeneID" id="37011526"/>
<evidence type="ECO:0000259" key="14">
    <source>
        <dbReference type="PROSITE" id="PS51695"/>
    </source>
</evidence>
<feature type="region of interest" description="Disordered" evidence="12">
    <location>
        <begin position="576"/>
        <end position="607"/>
    </location>
</feature>
<feature type="binding site" evidence="11">
    <location>
        <position position="567"/>
    </location>
    <ligand>
        <name>Ca(2+)</name>
        <dbReference type="ChEBI" id="CHEBI:29108"/>
    </ligand>
</feature>
<evidence type="ECO:0000256" key="3">
    <source>
        <dbReference type="ARBA" id="ARBA00004239"/>
    </source>
</evidence>
<keyword evidence="9 11" id="KW-0106">Calcium</keyword>
<feature type="active site" description="Charge relay system" evidence="11">
    <location>
        <position position="321"/>
    </location>
</feature>
<dbReference type="GO" id="GO:0008240">
    <property type="term" value="F:tripeptidyl-peptidase activity"/>
    <property type="evidence" value="ECO:0007669"/>
    <property type="project" value="UniProtKB-EC"/>
</dbReference>
<dbReference type="EC" id="3.4.14.10" evidence="4"/>